<protein>
    <submittedName>
        <fullName evidence="1">Uncharacterized protein</fullName>
    </submittedName>
</protein>
<dbReference type="Proteomes" id="UP000250153">
    <property type="component" value="Chromosome"/>
</dbReference>
<gene>
    <name evidence="2" type="ORF">CPQ89_00510</name>
    <name evidence="1" type="ORF">CPS94_11005</name>
</gene>
<evidence type="ECO:0000313" key="4">
    <source>
        <dbReference type="Proteomes" id="UP000250153"/>
    </source>
</evidence>
<reference evidence="3 4" key="1">
    <citation type="submission" date="2017-09" db="EMBL/GenBank/DDBJ databases">
        <title>Predominant Lactobacillus spp. isolated from feces of mice subjected to short-term calorie restriction.</title>
        <authorList>
            <person name="Zhang C."/>
            <person name="Zhao L."/>
            <person name="Pan F."/>
        </authorList>
    </citation>
    <scope>NUCLEOTIDE SEQUENCE [LARGE SCALE GENOMIC DNA]</scope>
    <source>
        <strain evidence="2 3">CR141</strain>
        <strain evidence="1 4">CR147</strain>
    </source>
</reference>
<sequence length="188" mass="21716">MNVTVYSKIKADKATRLVVGLSKYNNSSLLTNMTNISYPFDTAAFVVNDVKNCNTSELNSFRRVLGIIFSPKTAKDLIEYWKKNNISGPQIALDLENHFQIYFGNYFEKNNLNAFIKQNNTKNLKIILFTVKSFKDPIFKNSNAEIFKYTHPSQRGNTQQLFEDFDYCSQDYGFSSADDIKQKFSIKF</sequence>
<accession>A0AAD0P8G9</accession>
<dbReference type="AlphaFoldDB" id="A0AAD0P8G9"/>
<organism evidence="1 4">
    <name type="scientific">Ligilactobacillus murinus</name>
    <dbReference type="NCBI Taxonomy" id="1622"/>
    <lineage>
        <taxon>Bacteria</taxon>
        <taxon>Bacillati</taxon>
        <taxon>Bacillota</taxon>
        <taxon>Bacilli</taxon>
        <taxon>Lactobacillales</taxon>
        <taxon>Lactobacillaceae</taxon>
        <taxon>Ligilactobacillus</taxon>
    </lineage>
</organism>
<dbReference type="EMBL" id="CP023566">
    <property type="protein sequence ID" value="AWZ39619.1"/>
    <property type="molecule type" value="Genomic_DNA"/>
</dbReference>
<evidence type="ECO:0000313" key="3">
    <source>
        <dbReference type="Proteomes" id="UP000250143"/>
    </source>
</evidence>
<dbReference type="Proteomes" id="UP000250143">
    <property type="component" value="Chromosome"/>
</dbReference>
<name>A0AAD0P8G9_9LACO</name>
<proteinExistence type="predicted"/>
<evidence type="ECO:0000313" key="2">
    <source>
        <dbReference type="EMBL" id="AWZ39619.1"/>
    </source>
</evidence>
<dbReference type="RefSeq" id="WP_112193216.1">
    <property type="nucleotide sequence ID" value="NZ_CP023565.1"/>
</dbReference>
<dbReference type="EMBL" id="CP023565">
    <property type="protein sequence ID" value="AWZ39409.1"/>
    <property type="molecule type" value="Genomic_DNA"/>
</dbReference>
<keyword evidence="3" id="KW-1185">Reference proteome</keyword>
<evidence type="ECO:0000313" key="1">
    <source>
        <dbReference type="EMBL" id="AWZ39409.1"/>
    </source>
</evidence>
<dbReference type="GeneID" id="48467683"/>
<dbReference type="KEGG" id="lmur:CPS94_11005"/>